<dbReference type="EMBL" id="BKCJ011425551">
    <property type="protein sequence ID" value="GFD32536.1"/>
    <property type="molecule type" value="Genomic_DNA"/>
</dbReference>
<evidence type="ECO:0000256" key="1">
    <source>
        <dbReference type="SAM" id="MobiDB-lite"/>
    </source>
</evidence>
<evidence type="ECO:0000313" key="2">
    <source>
        <dbReference type="EMBL" id="GFD32536.1"/>
    </source>
</evidence>
<gene>
    <name evidence="2" type="ORF">Tci_904505</name>
</gene>
<name>A0A699VGF3_TANCI</name>
<feature type="compositionally biased region" description="Gly residues" evidence="1">
    <location>
        <begin position="1"/>
        <end position="10"/>
    </location>
</feature>
<comment type="caution">
    <text evidence="2">The sequence shown here is derived from an EMBL/GenBank/DDBJ whole genome shotgun (WGS) entry which is preliminary data.</text>
</comment>
<protein>
    <submittedName>
        <fullName evidence="2">Uncharacterized protein</fullName>
    </submittedName>
</protein>
<proteinExistence type="predicted"/>
<sequence>GGICRGGGNGSDDNATGAVHLARRSPAEGESLPSVPDAYGQSFKALLSPSAASKNESHTTGVVSG</sequence>
<organism evidence="2">
    <name type="scientific">Tanacetum cinerariifolium</name>
    <name type="common">Dalmatian daisy</name>
    <name type="synonym">Chrysanthemum cinerariifolium</name>
    <dbReference type="NCBI Taxonomy" id="118510"/>
    <lineage>
        <taxon>Eukaryota</taxon>
        <taxon>Viridiplantae</taxon>
        <taxon>Streptophyta</taxon>
        <taxon>Embryophyta</taxon>
        <taxon>Tracheophyta</taxon>
        <taxon>Spermatophyta</taxon>
        <taxon>Magnoliopsida</taxon>
        <taxon>eudicotyledons</taxon>
        <taxon>Gunneridae</taxon>
        <taxon>Pentapetalae</taxon>
        <taxon>asterids</taxon>
        <taxon>campanulids</taxon>
        <taxon>Asterales</taxon>
        <taxon>Asteraceae</taxon>
        <taxon>Asteroideae</taxon>
        <taxon>Anthemideae</taxon>
        <taxon>Anthemidinae</taxon>
        <taxon>Tanacetum</taxon>
    </lineage>
</organism>
<feature type="region of interest" description="Disordered" evidence="1">
    <location>
        <begin position="1"/>
        <end position="38"/>
    </location>
</feature>
<accession>A0A699VGF3</accession>
<reference evidence="2" key="1">
    <citation type="journal article" date="2019" name="Sci. Rep.">
        <title>Draft genome of Tanacetum cinerariifolium, the natural source of mosquito coil.</title>
        <authorList>
            <person name="Yamashiro T."/>
            <person name="Shiraishi A."/>
            <person name="Satake H."/>
            <person name="Nakayama K."/>
        </authorList>
    </citation>
    <scope>NUCLEOTIDE SEQUENCE</scope>
</reference>
<feature type="non-terminal residue" evidence="2">
    <location>
        <position position="1"/>
    </location>
</feature>
<dbReference type="AlphaFoldDB" id="A0A699VGF3"/>